<protein>
    <submittedName>
        <fullName evidence="2">7329_t:CDS:1</fullName>
    </submittedName>
</protein>
<feature type="region of interest" description="Disordered" evidence="1">
    <location>
        <begin position="1"/>
        <end position="68"/>
    </location>
</feature>
<keyword evidence="3" id="KW-1185">Reference proteome</keyword>
<accession>A0A9W4WPZ5</accession>
<feature type="compositionally biased region" description="Polar residues" evidence="1">
    <location>
        <begin position="7"/>
        <end position="18"/>
    </location>
</feature>
<evidence type="ECO:0000256" key="1">
    <source>
        <dbReference type="SAM" id="MobiDB-lite"/>
    </source>
</evidence>
<dbReference type="EMBL" id="CAMKVN010000080">
    <property type="protein sequence ID" value="CAI2163261.1"/>
    <property type="molecule type" value="Genomic_DNA"/>
</dbReference>
<dbReference type="AlphaFoldDB" id="A0A9W4WPZ5"/>
<name>A0A9W4WPZ5_9GLOM</name>
<gene>
    <name evidence="2" type="ORF">FWILDA_LOCUS981</name>
</gene>
<proteinExistence type="predicted"/>
<dbReference type="OrthoDB" id="2431327at2759"/>
<sequence>MSGRIDPSTNRDTASTDTVGGPTAGDKYDDSRHLNYGQSKSSKSEDLGSPCPVPIRRHSISSDSKPVSMHTFQEQITGGMTVNIMYFNV</sequence>
<evidence type="ECO:0000313" key="3">
    <source>
        <dbReference type="Proteomes" id="UP001153678"/>
    </source>
</evidence>
<dbReference type="Proteomes" id="UP001153678">
    <property type="component" value="Unassembled WGS sequence"/>
</dbReference>
<evidence type="ECO:0000313" key="2">
    <source>
        <dbReference type="EMBL" id="CAI2163261.1"/>
    </source>
</evidence>
<reference evidence="2" key="1">
    <citation type="submission" date="2022-08" db="EMBL/GenBank/DDBJ databases">
        <authorList>
            <person name="Kallberg Y."/>
            <person name="Tangrot J."/>
            <person name="Rosling A."/>
        </authorList>
    </citation>
    <scope>NUCLEOTIDE SEQUENCE</scope>
    <source>
        <strain evidence="2">Wild A</strain>
    </source>
</reference>
<organism evidence="2 3">
    <name type="scientific">Funneliformis geosporum</name>
    <dbReference type="NCBI Taxonomy" id="1117311"/>
    <lineage>
        <taxon>Eukaryota</taxon>
        <taxon>Fungi</taxon>
        <taxon>Fungi incertae sedis</taxon>
        <taxon>Mucoromycota</taxon>
        <taxon>Glomeromycotina</taxon>
        <taxon>Glomeromycetes</taxon>
        <taxon>Glomerales</taxon>
        <taxon>Glomeraceae</taxon>
        <taxon>Funneliformis</taxon>
    </lineage>
</organism>
<comment type="caution">
    <text evidence="2">The sequence shown here is derived from an EMBL/GenBank/DDBJ whole genome shotgun (WGS) entry which is preliminary data.</text>
</comment>